<sequence length="622" mass="69991">MEDTRPQWTPAASVRKKTACAECRQQKMRCEGDPSTVDPPVCLRCRRLRIPCVFSVPFKRTHKRKRLQELEEETTALKRRLLSGSPAAPGNPLRRDTSPSRQEEDNDVSRIPTTTIIRRNEPSADNDPTLSRAIDGLELTPSSIDDCFELYFKDYHSMLPILDPSATPNTFYQHAPFLFWVVVSIGSRRYTRLPTLTQALALPVTQLALQSIIVRTKPIERMKGLILLLNWPFPSGPFYHDSSFLLAGTLLHMAMQYGLHAPTFSQEFSKTYINLLEQEPVRRAEMWAYVVITYQRTCSSSGQANLVSFEIYNEQIQFKTLLEKLPVTLQIQIQISNIVTRAHKTLLDLGLLSMTTQQERTMDALLKGFITELDSLENLASSSWDRLYIASARQDLVAMHFYKSATTLDLQSCMLIFNATSSVLEQVQDLDKDYGLHRICTRFLLMVILFSLASMARILKGPFAGCLDQIRGYNLFDNGVRFSRSCSVQKADFGERGAAFAEQIWKSKKVFRNPDGSINITLRVRNRLSGGPLHDAIRCWKDEFFDPKYMHSAPSTDIETGIPSSATAGLDATLAPRLVPNGALSSFSAVPEILLNDEIWGDLGLGLGGNWDGAESSLSWMA</sequence>
<evidence type="ECO:0000313" key="2">
    <source>
        <dbReference type="Proteomes" id="UP000799755"/>
    </source>
</evidence>
<gene>
    <name evidence="1" type="ORF">BDR25DRAFT_20355</name>
</gene>
<reference evidence="1" key="1">
    <citation type="journal article" date="2020" name="Stud. Mycol.">
        <title>101 Dothideomycetes genomes: a test case for predicting lifestyles and emergence of pathogens.</title>
        <authorList>
            <person name="Haridas S."/>
            <person name="Albert R."/>
            <person name="Binder M."/>
            <person name="Bloem J."/>
            <person name="Labutti K."/>
            <person name="Salamov A."/>
            <person name="Andreopoulos B."/>
            <person name="Baker S."/>
            <person name="Barry K."/>
            <person name="Bills G."/>
            <person name="Bluhm B."/>
            <person name="Cannon C."/>
            <person name="Castanera R."/>
            <person name="Culley D."/>
            <person name="Daum C."/>
            <person name="Ezra D."/>
            <person name="Gonzalez J."/>
            <person name="Henrissat B."/>
            <person name="Kuo A."/>
            <person name="Liang C."/>
            <person name="Lipzen A."/>
            <person name="Lutzoni F."/>
            <person name="Magnuson J."/>
            <person name="Mondo S."/>
            <person name="Nolan M."/>
            <person name="Ohm R."/>
            <person name="Pangilinan J."/>
            <person name="Park H.-J."/>
            <person name="Ramirez L."/>
            <person name="Alfaro M."/>
            <person name="Sun H."/>
            <person name="Tritt A."/>
            <person name="Yoshinaga Y."/>
            <person name="Zwiers L.-H."/>
            <person name="Turgeon B."/>
            <person name="Goodwin S."/>
            <person name="Spatafora J."/>
            <person name="Crous P."/>
            <person name="Grigoriev I."/>
        </authorList>
    </citation>
    <scope>NUCLEOTIDE SEQUENCE</scope>
    <source>
        <strain evidence="1">ATCC 200398</strain>
    </source>
</reference>
<accession>A0ACB6QZK6</accession>
<keyword evidence="2" id="KW-1185">Reference proteome</keyword>
<evidence type="ECO:0000313" key="1">
    <source>
        <dbReference type="EMBL" id="KAF2471500.1"/>
    </source>
</evidence>
<dbReference type="EMBL" id="MU003504">
    <property type="protein sequence ID" value="KAF2471500.1"/>
    <property type="molecule type" value="Genomic_DNA"/>
</dbReference>
<comment type="caution">
    <text evidence="1">The sequence shown here is derived from an EMBL/GenBank/DDBJ whole genome shotgun (WGS) entry which is preliminary data.</text>
</comment>
<proteinExistence type="predicted"/>
<organism evidence="1 2">
    <name type="scientific">Lindgomyces ingoldianus</name>
    <dbReference type="NCBI Taxonomy" id="673940"/>
    <lineage>
        <taxon>Eukaryota</taxon>
        <taxon>Fungi</taxon>
        <taxon>Dikarya</taxon>
        <taxon>Ascomycota</taxon>
        <taxon>Pezizomycotina</taxon>
        <taxon>Dothideomycetes</taxon>
        <taxon>Pleosporomycetidae</taxon>
        <taxon>Pleosporales</taxon>
        <taxon>Lindgomycetaceae</taxon>
        <taxon>Lindgomyces</taxon>
    </lineage>
</organism>
<name>A0ACB6QZK6_9PLEO</name>
<dbReference type="Proteomes" id="UP000799755">
    <property type="component" value="Unassembled WGS sequence"/>
</dbReference>
<protein>
    <submittedName>
        <fullName evidence="1">Uncharacterized protein</fullName>
    </submittedName>
</protein>